<sequence>MTTMAFIGEKDNQMFGYAFSLPAGTEFMRHVSQCATYLKQSGFKDYATHLLRLPKDKTLVEYDPYFQDTIFVNSIEAFITEMTANTVAK</sequence>
<dbReference type="Proteomes" id="UP001526225">
    <property type="component" value="Unassembled WGS sequence"/>
</dbReference>
<accession>A0ABT3E484</accession>
<reference evidence="1 2" key="1">
    <citation type="submission" date="2022-10" db="EMBL/GenBank/DDBJ databases">
        <title>Weissella fermenti sp. nov., isolated from fermented cabbage.</title>
        <authorList>
            <person name="Lee J.K."/>
            <person name="Baek J.H."/>
            <person name="Choi D.G."/>
            <person name="Kim J.M."/>
            <person name="Jeon C.O."/>
        </authorList>
    </citation>
    <scope>NUCLEOTIDE SEQUENCE [LARGE SCALE GENOMIC DNA]</scope>
    <source>
        <strain evidence="1 2">KACC 18534</strain>
    </source>
</reference>
<evidence type="ECO:0000313" key="1">
    <source>
        <dbReference type="EMBL" id="MCW0953170.1"/>
    </source>
</evidence>
<dbReference type="EMBL" id="JAOZFE010000003">
    <property type="protein sequence ID" value="MCW0953170.1"/>
    <property type="molecule type" value="Genomic_DNA"/>
</dbReference>
<keyword evidence="2" id="KW-1185">Reference proteome</keyword>
<protein>
    <submittedName>
        <fullName evidence="1">Uncharacterized protein</fullName>
    </submittedName>
</protein>
<gene>
    <name evidence="1" type="ORF">OIT44_03665</name>
</gene>
<proteinExistence type="predicted"/>
<name>A0ABT3E484_9LACO</name>
<comment type="caution">
    <text evidence="1">The sequence shown here is derived from an EMBL/GenBank/DDBJ whole genome shotgun (WGS) entry which is preliminary data.</text>
</comment>
<evidence type="ECO:0000313" key="2">
    <source>
        <dbReference type="Proteomes" id="UP001526225"/>
    </source>
</evidence>
<dbReference type="RefSeq" id="WP_213409593.1">
    <property type="nucleotide sequence ID" value="NZ_CP074441.1"/>
</dbReference>
<organism evidence="1 2">
    <name type="scientific">Weissella ceti</name>
    <dbReference type="NCBI Taxonomy" id="759620"/>
    <lineage>
        <taxon>Bacteria</taxon>
        <taxon>Bacillati</taxon>
        <taxon>Bacillota</taxon>
        <taxon>Bacilli</taxon>
        <taxon>Lactobacillales</taxon>
        <taxon>Lactobacillaceae</taxon>
        <taxon>Weissella</taxon>
    </lineage>
</organism>